<organism evidence="14 15">
    <name type="scientific">Conexibacter stalactiti</name>
    <dbReference type="NCBI Taxonomy" id="1940611"/>
    <lineage>
        <taxon>Bacteria</taxon>
        <taxon>Bacillati</taxon>
        <taxon>Actinomycetota</taxon>
        <taxon>Thermoleophilia</taxon>
        <taxon>Solirubrobacterales</taxon>
        <taxon>Conexibacteraceae</taxon>
        <taxon>Conexibacter</taxon>
    </lineage>
</organism>
<keyword evidence="4" id="KW-0004">4Fe-4S</keyword>
<dbReference type="PANTHER" id="PTHR11780">
    <property type="entry name" value="NADH-UBIQUINONE OXIDOREDUCTASE FLAVOPROTEIN 1 NDUFV1"/>
    <property type="match status" value="1"/>
</dbReference>
<dbReference type="InterPro" id="IPR019554">
    <property type="entry name" value="Soluble_ligand-bd"/>
</dbReference>
<dbReference type="Gene3D" id="3.10.20.600">
    <property type="match status" value="1"/>
</dbReference>
<dbReference type="SUPFAM" id="SSF142019">
    <property type="entry name" value="Nqo1 FMN-binding domain-like"/>
    <property type="match status" value="1"/>
</dbReference>
<evidence type="ECO:0000256" key="6">
    <source>
        <dbReference type="ARBA" id="ARBA00022643"/>
    </source>
</evidence>
<evidence type="ECO:0000256" key="8">
    <source>
        <dbReference type="ARBA" id="ARBA00023004"/>
    </source>
</evidence>
<dbReference type="Pfam" id="PF01512">
    <property type="entry name" value="Complex1_51K"/>
    <property type="match status" value="1"/>
</dbReference>
<dbReference type="InterPro" id="IPR050837">
    <property type="entry name" value="ComplexI_51kDa_subunit"/>
</dbReference>
<dbReference type="Gene3D" id="3.40.50.11540">
    <property type="entry name" value="NADH-ubiquinone oxidoreductase 51kDa subunit"/>
    <property type="match status" value="1"/>
</dbReference>
<feature type="compositionally biased region" description="Low complexity" evidence="10">
    <location>
        <begin position="27"/>
        <end position="41"/>
    </location>
</feature>
<dbReference type="SUPFAM" id="SSF142984">
    <property type="entry name" value="Nqo1 middle domain-like"/>
    <property type="match status" value="1"/>
</dbReference>
<name>A0ABU4I184_9ACTN</name>
<evidence type="ECO:0000256" key="4">
    <source>
        <dbReference type="ARBA" id="ARBA00022485"/>
    </source>
</evidence>
<evidence type="ECO:0000259" key="13">
    <source>
        <dbReference type="Pfam" id="PF10589"/>
    </source>
</evidence>
<keyword evidence="5" id="KW-0285">Flavoprotein</keyword>
<feature type="domain" description="Soluble ligand binding" evidence="12">
    <location>
        <begin position="274"/>
        <end position="309"/>
    </location>
</feature>
<dbReference type="PANTHER" id="PTHR11780:SF10">
    <property type="entry name" value="NADH DEHYDROGENASE [UBIQUINONE] FLAVOPROTEIN 1, MITOCHONDRIAL"/>
    <property type="match status" value="1"/>
</dbReference>
<comment type="cofactor">
    <cofactor evidence="1">
        <name>FMN</name>
        <dbReference type="ChEBI" id="CHEBI:58210"/>
    </cofactor>
</comment>
<reference evidence="15" key="1">
    <citation type="submission" date="2023-07" db="EMBL/GenBank/DDBJ databases">
        <title>Conexibacter stalactiti sp. nov., isolated from stalactites in a lava cave and emended description of the genus Conexibacter.</title>
        <authorList>
            <person name="Lee S.D."/>
        </authorList>
    </citation>
    <scope>NUCLEOTIDE SEQUENCE [LARGE SCALE GENOMIC DNA]</scope>
    <source>
        <strain evidence="15">KCTC 39840</strain>
    </source>
</reference>
<feature type="non-terminal residue" evidence="14">
    <location>
        <position position="1"/>
    </location>
</feature>
<comment type="cofactor">
    <cofactor evidence="2">
        <name>[4Fe-4S] cluster</name>
        <dbReference type="ChEBI" id="CHEBI:49883"/>
    </cofactor>
</comment>
<dbReference type="Pfam" id="PF10589">
    <property type="entry name" value="NADH_4Fe-4S"/>
    <property type="match status" value="1"/>
</dbReference>
<keyword evidence="6" id="KW-0288">FMN</keyword>
<feature type="domain" description="NADH-ubiquinone oxidoreductase 51kDa subunit iron-sulphur binding" evidence="13">
    <location>
        <begin position="388"/>
        <end position="469"/>
    </location>
</feature>
<keyword evidence="8" id="KW-0408">Iron</keyword>
<feature type="compositionally biased region" description="Basic residues" evidence="10">
    <location>
        <begin position="1"/>
        <end position="10"/>
    </location>
</feature>
<evidence type="ECO:0000256" key="9">
    <source>
        <dbReference type="ARBA" id="ARBA00023014"/>
    </source>
</evidence>
<evidence type="ECO:0000313" key="14">
    <source>
        <dbReference type="EMBL" id="MDW5598687.1"/>
    </source>
</evidence>
<dbReference type="Pfam" id="PF10531">
    <property type="entry name" value="SLBB"/>
    <property type="match status" value="1"/>
</dbReference>
<proteinExistence type="inferred from homology"/>
<dbReference type="RefSeq" id="WP_318601243.1">
    <property type="nucleotide sequence ID" value="NZ_JAWSTH010000165.1"/>
</dbReference>
<feature type="compositionally biased region" description="Basic and acidic residues" evidence="10">
    <location>
        <begin position="11"/>
        <end position="22"/>
    </location>
</feature>
<comment type="caution">
    <text evidence="14">The sequence shown here is derived from an EMBL/GenBank/DDBJ whole genome shotgun (WGS) entry which is preliminary data.</text>
</comment>
<evidence type="ECO:0000256" key="10">
    <source>
        <dbReference type="SAM" id="MobiDB-lite"/>
    </source>
</evidence>
<feature type="region of interest" description="Disordered" evidence="10">
    <location>
        <begin position="1"/>
        <end position="41"/>
    </location>
</feature>
<sequence length="496" mass="50513">ARRGRGRGRGAWRERGARRGGDRPMSAADLPRLLAGAPGPGPTTLGEHLALHGLPALAPDPGALLDAVEQAGLRGRGGASFPTAHKLRTLAAARGRLRRRPLAIVANGAEGEPASGKDRALLTRSPHLVLDGLQLLALALGARELHVAVRANAPSHQAREQRRVSHRSGTKLSAAQVIDAALTERAVAGRDHVPVTVTELPAGFVAGEERAVVSALNGGAAVPSLARPWERGVGGAPTLVQNVETLAHVALIARHGAAWFRALGSDTEPGSTLVTIGGAVARPGVREVALGTPLAALLDAAGAGLADEQRRVLVAERPKVAGALAQAAGAPRAAALLVGGYAGGWISSAAAAGTRLLEADLRPLGATVGCGVIAVLPRGACGVAETVRLTRWLADESAGQCGPCVHGLDAIASALEPLREPGRPVDDPLPGVRRWCGDVSGRGACRHPDGAVRMLRSALRLFAAEFDDHARNGACAACAATPTLPLPAPGPTVVMA</sequence>
<feature type="domain" description="NADH-ubiquinone oxidoreductase 51kDa subunit FMN-binding" evidence="11">
    <location>
        <begin position="68"/>
        <end position="250"/>
    </location>
</feature>
<evidence type="ECO:0000259" key="12">
    <source>
        <dbReference type="Pfam" id="PF10531"/>
    </source>
</evidence>
<dbReference type="InterPro" id="IPR037225">
    <property type="entry name" value="Nuo51_FMN-bd_sf"/>
</dbReference>
<evidence type="ECO:0000256" key="2">
    <source>
        <dbReference type="ARBA" id="ARBA00001966"/>
    </source>
</evidence>
<keyword evidence="15" id="KW-1185">Reference proteome</keyword>
<evidence type="ECO:0000259" key="11">
    <source>
        <dbReference type="Pfam" id="PF01512"/>
    </source>
</evidence>
<protein>
    <submittedName>
        <fullName evidence="14">NADH-ubiquinone oxidoreductase-F iron-sulfur binding region domain-containing protein</fullName>
    </submittedName>
</protein>
<evidence type="ECO:0000256" key="3">
    <source>
        <dbReference type="ARBA" id="ARBA00007523"/>
    </source>
</evidence>
<dbReference type="InterPro" id="IPR037207">
    <property type="entry name" value="Nuop51_4Fe4S-bd_sf"/>
</dbReference>
<comment type="similarity">
    <text evidence="3">Belongs to the complex I 51 kDa subunit family.</text>
</comment>
<gene>
    <name evidence="14" type="ORF">R7226_30275</name>
</gene>
<dbReference type="SUPFAM" id="SSF140490">
    <property type="entry name" value="Nqo1C-terminal domain-like"/>
    <property type="match status" value="1"/>
</dbReference>
<evidence type="ECO:0000256" key="1">
    <source>
        <dbReference type="ARBA" id="ARBA00001917"/>
    </source>
</evidence>
<evidence type="ECO:0000256" key="5">
    <source>
        <dbReference type="ARBA" id="ARBA00022630"/>
    </source>
</evidence>
<dbReference type="Gene3D" id="1.20.1440.230">
    <property type="entry name" value="NADH-ubiquinone oxidoreductase 51kDa subunit, iron-sulphur binding domain"/>
    <property type="match status" value="1"/>
</dbReference>
<accession>A0ABU4I184</accession>
<dbReference type="Proteomes" id="UP001284601">
    <property type="component" value="Unassembled WGS sequence"/>
</dbReference>
<dbReference type="InterPro" id="IPR011538">
    <property type="entry name" value="Nuo51_FMN-bd"/>
</dbReference>
<reference evidence="14 15" key="2">
    <citation type="submission" date="2023-10" db="EMBL/GenBank/DDBJ databases">
        <authorList>
            <person name="Han X.F."/>
        </authorList>
    </citation>
    <scope>NUCLEOTIDE SEQUENCE [LARGE SCALE GENOMIC DNA]</scope>
    <source>
        <strain evidence="14 15">KCTC 39840</strain>
    </source>
</reference>
<evidence type="ECO:0000256" key="7">
    <source>
        <dbReference type="ARBA" id="ARBA00022723"/>
    </source>
</evidence>
<dbReference type="EMBL" id="JAWSTH010000165">
    <property type="protein sequence ID" value="MDW5598687.1"/>
    <property type="molecule type" value="Genomic_DNA"/>
</dbReference>
<keyword evidence="9" id="KW-0411">Iron-sulfur</keyword>
<evidence type="ECO:0000313" key="15">
    <source>
        <dbReference type="Proteomes" id="UP001284601"/>
    </source>
</evidence>
<dbReference type="InterPro" id="IPR019575">
    <property type="entry name" value="Nuop51_4Fe4S-bd"/>
</dbReference>
<keyword evidence="7" id="KW-0479">Metal-binding</keyword>